<dbReference type="Pfam" id="PF03743">
    <property type="entry name" value="TrbI"/>
    <property type="match status" value="1"/>
</dbReference>
<keyword evidence="9" id="KW-1185">Reference proteome</keyword>
<feature type="transmembrane region" description="Helical" evidence="7">
    <location>
        <begin position="41"/>
        <end position="61"/>
    </location>
</feature>
<evidence type="ECO:0000256" key="2">
    <source>
        <dbReference type="ARBA" id="ARBA00010265"/>
    </source>
</evidence>
<dbReference type="InterPro" id="IPR042217">
    <property type="entry name" value="T4SS_VirB10/TrbI"/>
</dbReference>
<dbReference type="Gene3D" id="2.40.128.260">
    <property type="entry name" value="Type IV secretion system, VirB10/TraB/TrbI"/>
    <property type="match status" value="1"/>
</dbReference>
<name>A0ABY3QXC9_9BRAD</name>
<comment type="similarity">
    <text evidence="2">Belongs to the TrbI/VirB10 family.</text>
</comment>
<dbReference type="CDD" id="cd16429">
    <property type="entry name" value="VirB10"/>
    <property type="match status" value="1"/>
</dbReference>
<dbReference type="InterPro" id="IPR005498">
    <property type="entry name" value="T4SS_VirB10/TraB/TrbI"/>
</dbReference>
<protein>
    <submittedName>
        <fullName evidence="8">TrbI/VirB10 family protein</fullName>
    </submittedName>
</protein>
<proteinExistence type="inferred from homology"/>
<accession>A0ABY3QXC9</accession>
<feature type="compositionally biased region" description="Polar residues" evidence="6">
    <location>
        <begin position="169"/>
        <end position="189"/>
    </location>
</feature>
<evidence type="ECO:0000256" key="5">
    <source>
        <dbReference type="ARBA" id="ARBA00023136"/>
    </source>
</evidence>
<dbReference type="RefSeq" id="WP_231144710.1">
    <property type="nucleotide sequence ID" value="NZ_CP088100.1"/>
</dbReference>
<evidence type="ECO:0000256" key="7">
    <source>
        <dbReference type="SAM" id="Phobius"/>
    </source>
</evidence>
<keyword evidence="5 7" id="KW-0472">Membrane</keyword>
<evidence type="ECO:0000313" key="8">
    <source>
        <dbReference type="EMBL" id="UFW90517.1"/>
    </source>
</evidence>
<gene>
    <name evidence="8" type="ORF">BjapCC829_19070</name>
</gene>
<organism evidence="8 9">
    <name type="scientific">Bradyrhizobium barranii</name>
    <dbReference type="NCBI Taxonomy" id="2992140"/>
    <lineage>
        <taxon>Bacteria</taxon>
        <taxon>Pseudomonadati</taxon>
        <taxon>Pseudomonadota</taxon>
        <taxon>Alphaproteobacteria</taxon>
        <taxon>Hyphomicrobiales</taxon>
        <taxon>Nitrobacteraceae</taxon>
        <taxon>Bradyrhizobium</taxon>
    </lineage>
</organism>
<comment type="subcellular location">
    <subcellularLocation>
        <location evidence="1">Membrane</location>
        <topology evidence="1">Single-pass membrane protein</topology>
    </subcellularLocation>
</comment>
<evidence type="ECO:0000313" key="9">
    <source>
        <dbReference type="Proteomes" id="UP001430990"/>
    </source>
</evidence>
<dbReference type="Proteomes" id="UP001430990">
    <property type="component" value="Chromosome"/>
</dbReference>
<feature type="region of interest" description="Disordered" evidence="6">
    <location>
        <begin position="1"/>
        <end position="24"/>
    </location>
</feature>
<evidence type="ECO:0000256" key="6">
    <source>
        <dbReference type="SAM" id="MobiDB-lite"/>
    </source>
</evidence>
<evidence type="ECO:0000256" key="4">
    <source>
        <dbReference type="ARBA" id="ARBA00022989"/>
    </source>
</evidence>
<sequence>MNTQSEGDREQAIPRQTQDDPSRDFRLKAEHPRVTRLSRKVLAGGSAVALLFIGGAVLWSLQSNRSRNPETDELYATDHHDVADGLATLPKDYMGLARQGIPQLGPPLPGDLGRPILAAQGQSSTIGATPLDAEQQRRDQETEAARVSHLFASANARNVRPPVAAAQGSDRNAPSISATNSDEGSVQSGQDRKLAFVNASVDRRTVSPDRISRPASPYVVQAGTVIPGALITGIRSDLPGQITAQVTENVFDSPTGRLLLIPQGARLIGVYDSQVAFGQSRVLLVWTRLIMPNGRSIVLERQQGADTAGYSGLQDEVDNHWGELFKAAALSTLLAVGTELGAGSSTNNSDSAILLAMRRGAGDSFNQTGQQIVRRSLGIQPTLTIRPGFPVRVIVNRDLVLELYRR</sequence>
<evidence type="ECO:0000256" key="3">
    <source>
        <dbReference type="ARBA" id="ARBA00022692"/>
    </source>
</evidence>
<keyword evidence="4 7" id="KW-1133">Transmembrane helix</keyword>
<evidence type="ECO:0000256" key="1">
    <source>
        <dbReference type="ARBA" id="ARBA00004167"/>
    </source>
</evidence>
<keyword evidence="3 7" id="KW-0812">Transmembrane</keyword>
<dbReference type="EMBL" id="CP088100">
    <property type="protein sequence ID" value="UFW90517.1"/>
    <property type="molecule type" value="Genomic_DNA"/>
</dbReference>
<feature type="region of interest" description="Disordered" evidence="6">
    <location>
        <begin position="151"/>
        <end position="191"/>
    </location>
</feature>
<reference evidence="8" key="1">
    <citation type="submission" date="2021-11" db="EMBL/GenBank/DDBJ databases">
        <title>Australian commercial rhizobial inoculants.</title>
        <authorList>
            <person name="Kohlmeier M.G."/>
            <person name="O'Hara G.W."/>
            <person name="Colombi E."/>
            <person name="Ramsay J.P."/>
            <person name="Terpolilli J."/>
        </authorList>
    </citation>
    <scope>NUCLEOTIDE SEQUENCE</scope>
    <source>
        <strain evidence="8">CC829</strain>
    </source>
</reference>